<evidence type="ECO:0000313" key="6">
    <source>
        <dbReference type="Proteomes" id="UP000189933"/>
    </source>
</evidence>
<dbReference type="InterPro" id="IPR012833">
    <property type="entry name" value="NrdD"/>
</dbReference>
<dbReference type="AlphaFoldDB" id="A0A1T4Q842"/>
<evidence type="ECO:0000256" key="2">
    <source>
        <dbReference type="ARBA" id="ARBA00022840"/>
    </source>
</evidence>
<name>A0A1T4Q842_9FIRM</name>
<dbReference type="SUPFAM" id="SSF51998">
    <property type="entry name" value="PFL-like glycyl radical enzymes"/>
    <property type="match status" value="1"/>
</dbReference>
<dbReference type="OrthoDB" id="9804622at2"/>
<dbReference type="GO" id="GO:0004748">
    <property type="term" value="F:ribonucleoside-diphosphate reductase activity, thioredoxin disulfide as acceptor"/>
    <property type="evidence" value="ECO:0007669"/>
    <property type="project" value="TreeGrafter"/>
</dbReference>
<dbReference type="GO" id="GO:0009265">
    <property type="term" value="P:2'-deoxyribonucleotide biosynthetic process"/>
    <property type="evidence" value="ECO:0007669"/>
    <property type="project" value="TreeGrafter"/>
</dbReference>
<evidence type="ECO:0000256" key="1">
    <source>
        <dbReference type="ARBA" id="ARBA00022741"/>
    </source>
</evidence>
<dbReference type="PANTHER" id="PTHR21075">
    <property type="entry name" value="ANAEROBIC RIBONUCLEOSIDE-TRIPHOSPHATE REDUCTASE"/>
    <property type="match status" value="1"/>
</dbReference>
<dbReference type="InterPro" id="IPR005144">
    <property type="entry name" value="ATP-cone_dom"/>
</dbReference>
<keyword evidence="6" id="KW-1185">Reference proteome</keyword>
<dbReference type="Proteomes" id="UP000189933">
    <property type="component" value="Unassembled WGS sequence"/>
</dbReference>
<accession>A0A1T4Q842</accession>
<dbReference type="CDD" id="cd01675">
    <property type="entry name" value="RNR_III"/>
    <property type="match status" value="1"/>
</dbReference>
<gene>
    <name evidence="5" type="ORF">SAMN02745885_01563</name>
</gene>
<dbReference type="GO" id="GO:0006260">
    <property type="term" value="P:DNA replication"/>
    <property type="evidence" value="ECO:0007669"/>
    <property type="project" value="InterPro"/>
</dbReference>
<dbReference type="GO" id="GO:0005524">
    <property type="term" value="F:ATP binding"/>
    <property type="evidence" value="ECO:0007669"/>
    <property type="project" value="UniProtKB-UniRule"/>
</dbReference>
<keyword evidence="1 3" id="KW-0547">Nucleotide-binding</keyword>
<organism evidence="5 6">
    <name type="scientific">Carboxydocella sporoproducens DSM 16521</name>
    <dbReference type="NCBI Taxonomy" id="1121270"/>
    <lineage>
        <taxon>Bacteria</taxon>
        <taxon>Bacillati</taxon>
        <taxon>Bacillota</taxon>
        <taxon>Clostridia</taxon>
        <taxon>Eubacteriales</taxon>
        <taxon>Clostridiales Family XVI. Incertae Sedis</taxon>
        <taxon>Carboxydocella</taxon>
    </lineage>
</organism>
<dbReference type="Pfam" id="PF03477">
    <property type="entry name" value="ATP-cone"/>
    <property type="match status" value="1"/>
</dbReference>
<dbReference type="PROSITE" id="PS51161">
    <property type="entry name" value="ATP_CONE"/>
    <property type="match status" value="1"/>
</dbReference>
<reference evidence="6" key="1">
    <citation type="submission" date="2017-02" db="EMBL/GenBank/DDBJ databases">
        <authorList>
            <person name="Varghese N."/>
            <person name="Submissions S."/>
        </authorList>
    </citation>
    <scope>NUCLEOTIDE SEQUENCE [LARGE SCALE GENOMIC DNA]</scope>
    <source>
        <strain evidence="6">DSM 16521</strain>
    </source>
</reference>
<sequence>MIHYIKKRDGRVVPFNREKIKNAIMAAARAVGGDNEQLADRLSIEVVKYLESHPEGPEGTVSVEYVQDAVEKVLIENGHAQTAKAYILYRNKRTRIRESQSDLMDAVAEILVETSKENANVQNSPMAKMLQIASTGSKKYYLTRLMPEKHAQAHINGDIHIHDLDFFAKTLTCVQIPLGRLLLNGFNNGHGFIRSPKGIKSAANLTAVIIQSSQNDMHGGQSVAYFDYDLAPFIQRERERQRKIFAEVGVEISDEQLEKLVDKECYQAMEALIFNLNTMHSRAGAQVPFSSLNFGTDTSPEGRMVTKNLLLAYEAGLGRGENPIFPNLIFKLKKGVNMDPGDPNYDLFRLALRVTSRRMFPTYAFQDSSFNAPYSRRKEGEVAYMGCRTRVIGNVNGPEITEGRGNASFTTINLPRLALRAQGDIKKFFELLEEMMDLVKEQLLFRFDIQRRLKVKDMPFLMGQNLYLDSDKLGPNDEIYEAIKHATLSIGFIGLAETLVALLGKHHGESEEADALGVEIVKFMREKCDQYTREYKLNFSLLGTPAEGLAGRFTKLDQKEFGIIPGVTDRMYYTNSMHIPVWYNISMYDKARIEGKYHKYLNAGHILYLELPAAPQHNIDALEAIIKHMAACDVGYGAVNFPIDFCKVCGYLGIINHDKCPNCGSVNVMEEEIEYDLEWPATGTTN</sequence>
<dbReference type="RefSeq" id="WP_078665623.1">
    <property type="nucleotide sequence ID" value="NZ_FUXM01000017.1"/>
</dbReference>
<dbReference type="NCBIfam" id="TIGR02487">
    <property type="entry name" value="NrdD"/>
    <property type="match status" value="1"/>
</dbReference>
<feature type="domain" description="ATP-cone" evidence="4">
    <location>
        <begin position="3"/>
        <end position="97"/>
    </location>
</feature>
<evidence type="ECO:0000256" key="3">
    <source>
        <dbReference type="PROSITE-ProRule" id="PRU00492"/>
    </source>
</evidence>
<evidence type="ECO:0000313" key="5">
    <source>
        <dbReference type="EMBL" id="SJZ99797.1"/>
    </source>
</evidence>
<dbReference type="GO" id="GO:0031250">
    <property type="term" value="C:anaerobic ribonucleoside-triphosphate reductase complex"/>
    <property type="evidence" value="ECO:0007669"/>
    <property type="project" value="TreeGrafter"/>
</dbReference>
<dbReference type="PANTHER" id="PTHR21075:SF0">
    <property type="entry name" value="ANAEROBIC RIBONUCLEOSIDE-TRIPHOSPHATE REDUCTASE"/>
    <property type="match status" value="1"/>
</dbReference>
<proteinExistence type="predicted"/>
<protein>
    <submittedName>
        <fullName evidence="5">Ribonucleoside-triphosphate reductase class III catalytic subunit</fullName>
    </submittedName>
</protein>
<keyword evidence="2 3" id="KW-0067">ATP-binding</keyword>
<dbReference type="Gene3D" id="3.20.70.20">
    <property type="match status" value="1"/>
</dbReference>
<dbReference type="GO" id="GO:0008998">
    <property type="term" value="F:ribonucleoside-triphosphate reductase (thioredoxin) activity"/>
    <property type="evidence" value="ECO:0007669"/>
    <property type="project" value="InterPro"/>
</dbReference>
<evidence type="ECO:0000259" key="4">
    <source>
        <dbReference type="PROSITE" id="PS51161"/>
    </source>
</evidence>
<dbReference type="EMBL" id="FUXM01000017">
    <property type="protein sequence ID" value="SJZ99797.1"/>
    <property type="molecule type" value="Genomic_DNA"/>
</dbReference>
<dbReference type="Pfam" id="PF13597">
    <property type="entry name" value="NRDD"/>
    <property type="match status" value="1"/>
</dbReference>